<feature type="domain" description="Gfo/Idh/MocA-like oxidoreductase N-terminal" evidence="1">
    <location>
        <begin position="5"/>
        <end position="122"/>
    </location>
</feature>
<organism evidence="3 4">
    <name type="scientific">Ohessyouella blattaphilus</name>
    <dbReference type="NCBI Taxonomy" id="2949333"/>
    <lineage>
        <taxon>Bacteria</taxon>
        <taxon>Bacillati</taxon>
        <taxon>Bacillota</taxon>
        <taxon>Clostridia</taxon>
        <taxon>Lachnospirales</taxon>
        <taxon>Lachnospiraceae</taxon>
        <taxon>Ohessyouella</taxon>
    </lineage>
</organism>
<evidence type="ECO:0000313" key="3">
    <source>
        <dbReference type="EMBL" id="MCP1109675.1"/>
    </source>
</evidence>
<dbReference type="Proteomes" id="UP001523565">
    <property type="component" value="Unassembled WGS sequence"/>
</dbReference>
<keyword evidence="4" id="KW-1185">Reference proteome</keyword>
<name>A0ABT1EG39_9FIRM</name>
<proteinExistence type="predicted"/>
<dbReference type="InterPro" id="IPR055170">
    <property type="entry name" value="GFO_IDH_MocA-like_dom"/>
</dbReference>
<accession>A0ABT1EG39</accession>
<dbReference type="InterPro" id="IPR000683">
    <property type="entry name" value="Gfo/Idh/MocA-like_OxRdtase_N"/>
</dbReference>
<dbReference type="InterPro" id="IPR051317">
    <property type="entry name" value="Gfo/Idh/MocA_oxidoreduct"/>
</dbReference>
<feature type="domain" description="GFO/IDH/MocA-like oxidoreductase" evidence="2">
    <location>
        <begin position="133"/>
        <end position="248"/>
    </location>
</feature>
<dbReference type="PANTHER" id="PTHR43708">
    <property type="entry name" value="CONSERVED EXPRESSED OXIDOREDUCTASE (EUROFUNG)"/>
    <property type="match status" value="1"/>
</dbReference>
<evidence type="ECO:0000259" key="2">
    <source>
        <dbReference type="Pfam" id="PF22725"/>
    </source>
</evidence>
<dbReference type="RefSeq" id="WP_262068555.1">
    <property type="nucleotide sequence ID" value="NZ_JAMXOC010000005.1"/>
</dbReference>
<dbReference type="SUPFAM" id="SSF51735">
    <property type="entry name" value="NAD(P)-binding Rossmann-fold domains"/>
    <property type="match status" value="1"/>
</dbReference>
<comment type="caution">
    <text evidence="3">The sequence shown here is derived from an EMBL/GenBank/DDBJ whole genome shotgun (WGS) entry which is preliminary data.</text>
</comment>
<reference evidence="3 4" key="1">
    <citation type="journal article" date="2022" name="Genome Biol. Evol.">
        <title>Host diet, physiology and behaviors set the stage for Lachnospiraceae cladogenesis.</title>
        <authorList>
            <person name="Vera-Ponce De Leon A."/>
            <person name="Schneider M."/>
            <person name="Jahnes B.C."/>
            <person name="Sadowski V."/>
            <person name="Camuy-Velez L.A."/>
            <person name="Duan J."/>
            <person name="Sabree Z.L."/>
        </authorList>
    </citation>
    <scope>NUCLEOTIDE SEQUENCE [LARGE SCALE GENOMIC DNA]</scope>
    <source>
        <strain evidence="3 4">PAL227</strain>
    </source>
</reference>
<dbReference type="SUPFAM" id="SSF55347">
    <property type="entry name" value="Glyceraldehyde-3-phosphate dehydrogenase-like, C-terminal domain"/>
    <property type="match status" value="1"/>
</dbReference>
<evidence type="ECO:0000313" key="4">
    <source>
        <dbReference type="Proteomes" id="UP001523565"/>
    </source>
</evidence>
<sequence length="341" mass="38389">MTKLNLAVIGYGGMGSYHVNTILANENDLFVVVGIYDIDTKRQAQAAQDGLFVYKSLDKMLKDSRVDVILIATPNDSHKELAIKGMEAGKHVVCEKPAVMNPQEFKEVQKVIASTGKTFMVHQNRRWDPDFLILRELYETKELGEIFQIESRVHGANGIPGDWRHEKKHGGGMLLDWGVHLFDQLLWMIDSPIKSIETDLSFILGNEVDDGFISYVTFKNNIKVLVEVGTTNYCKLDRWYIKGTNGTAKISDWDLHGEMVIARETQGLVPPAPIKAGVGLTKTMAPPSEESTIKKELPSGKKMNQSFYQNFYHVVNSNAEPLVKNEEVLHVLTLMDDILKR</sequence>
<dbReference type="EMBL" id="JAMZFV010000005">
    <property type="protein sequence ID" value="MCP1109675.1"/>
    <property type="molecule type" value="Genomic_DNA"/>
</dbReference>
<dbReference type="Gene3D" id="3.30.360.10">
    <property type="entry name" value="Dihydrodipicolinate Reductase, domain 2"/>
    <property type="match status" value="1"/>
</dbReference>
<gene>
    <name evidence="3" type="ORF">NK118_05335</name>
</gene>
<protein>
    <submittedName>
        <fullName evidence="3">Gfo/Idh/MocA family oxidoreductase</fullName>
    </submittedName>
</protein>
<dbReference type="Pfam" id="PF22725">
    <property type="entry name" value="GFO_IDH_MocA_C3"/>
    <property type="match status" value="1"/>
</dbReference>
<dbReference type="PANTHER" id="PTHR43708:SF8">
    <property type="entry name" value="OXIDOREDUCTASE"/>
    <property type="match status" value="1"/>
</dbReference>
<dbReference type="InterPro" id="IPR036291">
    <property type="entry name" value="NAD(P)-bd_dom_sf"/>
</dbReference>
<dbReference type="Gene3D" id="3.40.50.720">
    <property type="entry name" value="NAD(P)-binding Rossmann-like Domain"/>
    <property type="match status" value="1"/>
</dbReference>
<dbReference type="Pfam" id="PF01408">
    <property type="entry name" value="GFO_IDH_MocA"/>
    <property type="match status" value="1"/>
</dbReference>
<evidence type="ECO:0000259" key="1">
    <source>
        <dbReference type="Pfam" id="PF01408"/>
    </source>
</evidence>